<dbReference type="SMART" id="SM00343">
    <property type="entry name" value="ZnF_C2HC"/>
    <property type="match status" value="3"/>
</dbReference>
<dbReference type="Proteomes" id="UP000887566">
    <property type="component" value="Unplaced"/>
</dbReference>
<dbReference type="SUPFAM" id="SSF57756">
    <property type="entry name" value="Retrovirus zinc finger-like domains"/>
    <property type="match status" value="2"/>
</dbReference>
<feature type="domain" description="CCHC-type" evidence="2">
    <location>
        <begin position="239"/>
        <end position="255"/>
    </location>
</feature>
<dbReference type="Gene3D" id="4.10.60.10">
    <property type="entry name" value="Zinc finger, CCHC-type"/>
    <property type="match status" value="1"/>
</dbReference>
<organism evidence="3 4">
    <name type="scientific">Plectus sambesii</name>
    <dbReference type="NCBI Taxonomy" id="2011161"/>
    <lineage>
        <taxon>Eukaryota</taxon>
        <taxon>Metazoa</taxon>
        <taxon>Ecdysozoa</taxon>
        <taxon>Nematoda</taxon>
        <taxon>Chromadorea</taxon>
        <taxon>Plectida</taxon>
        <taxon>Plectina</taxon>
        <taxon>Plectoidea</taxon>
        <taxon>Plectidae</taxon>
        <taxon>Plectus</taxon>
    </lineage>
</organism>
<dbReference type="InterPro" id="IPR001878">
    <property type="entry name" value="Znf_CCHC"/>
</dbReference>
<feature type="compositionally biased region" description="Low complexity" evidence="1">
    <location>
        <begin position="149"/>
        <end position="162"/>
    </location>
</feature>
<feature type="domain" description="CCHC-type" evidence="2">
    <location>
        <begin position="215"/>
        <end position="231"/>
    </location>
</feature>
<evidence type="ECO:0000259" key="2">
    <source>
        <dbReference type="SMART" id="SM00343"/>
    </source>
</evidence>
<dbReference type="GO" id="GO:0019899">
    <property type="term" value="F:enzyme binding"/>
    <property type="evidence" value="ECO:0007669"/>
    <property type="project" value="UniProtKB-ARBA"/>
</dbReference>
<dbReference type="InterPro" id="IPR036875">
    <property type="entry name" value="Znf_CCHC_sf"/>
</dbReference>
<feature type="domain" description="CCHC-type" evidence="2">
    <location>
        <begin position="257"/>
        <end position="273"/>
    </location>
</feature>
<dbReference type="AlphaFoldDB" id="A0A914UZZ8"/>
<dbReference type="GO" id="GO:0008270">
    <property type="term" value="F:zinc ion binding"/>
    <property type="evidence" value="ECO:0007669"/>
    <property type="project" value="InterPro"/>
</dbReference>
<feature type="compositionally biased region" description="Basic residues" evidence="1">
    <location>
        <begin position="39"/>
        <end position="50"/>
    </location>
</feature>
<dbReference type="WBParaSite" id="PSAMB.scaffold1403size31945.g12977.t1">
    <property type="protein sequence ID" value="PSAMB.scaffold1403size31945.g12977.t1"/>
    <property type="gene ID" value="PSAMB.scaffold1403size31945.g12977"/>
</dbReference>
<proteinExistence type="predicted"/>
<accession>A0A914UZZ8</accession>
<sequence>MARTRFNRKLKRRQLANTSSEGQDELWTLDKRAIGKSPKSSKRKLRRTRKQNPSLTSHHENRKKGAVAAERSSSSATTVRWLAVEETKSQPTVLTVDSSDEDEQDDECKIEFFGAGRSPHQKPKRPAVADPVVINMLKASKNDIQRRASTNSSTGSSTGSPTKVVAIDQSIKTTVKEVQHELGEGPWAVDFADSLKLLPDKLRRTHEARYFLPVHCQLCKGIDHVTDRCPDQEKPENVVCYLCGDRDHWASKCQYKFCSLCNTIGHFSSHCKNISKVRGQFCKRCNQRGHVVAVSCFV</sequence>
<feature type="region of interest" description="Disordered" evidence="1">
    <location>
        <begin position="1"/>
        <end position="78"/>
    </location>
</feature>
<keyword evidence="3" id="KW-1185">Reference proteome</keyword>
<dbReference type="GO" id="GO:0003676">
    <property type="term" value="F:nucleic acid binding"/>
    <property type="evidence" value="ECO:0007669"/>
    <property type="project" value="InterPro"/>
</dbReference>
<feature type="compositionally biased region" description="Basic residues" evidence="1">
    <location>
        <begin position="1"/>
        <end position="14"/>
    </location>
</feature>
<name>A0A914UZZ8_9BILA</name>
<evidence type="ECO:0000256" key="1">
    <source>
        <dbReference type="SAM" id="MobiDB-lite"/>
    </source>
</evidence>
<feature type="region of interest" description="Disordered" evidence="1">
    <location>
        <begin position="140"/>
        <end position="162"/>
    </location>
</feature>
<dbReference type="Pfam" id="PF00098">
    <property type="entry name" value="zf-CCHC"/>
    <property type="match status" value="1"/>
</dbReference>
<protein>
    <submittedName>
        <fullName evidence="4">CCHC-type domain-containing protein</fullName>
    </submittedName>
</protein>
<reference evidence="4" key="1">
    <citation type="submission" date="2022-11" db="UniProtKB">
        <authorList>
            <consortium name="WormBaseParasite"/>
        </authorList>
    </citation>
    <scope>IDENTIFICATION</scope>
</reference>
<evidence type="ECO:0000313" key="3">
    <source>
        <dbReference type="Proteomes" id="UP000887566"/>
    </source>
</evidence>
<evidence type="ECO:0000313" key="4">
    <source>
        <dbReference type="WBParaSite" id="PSAMB.scaffold1403size31945.g12977.t1"/>
    </source>
</evidence>